<name>A0A7W5K1B7_9GAMM</name>
<gene>
    <name evidence="1" type="ORF">BDK63_000999</name>
</gene>
<dbReference type="EMBL" id="JACHZF010000006">
    <property type="protein sequence ID" value="MBB3330151.1"/>
    <property type="molecule type" value="Genomic_DNA"/>
</dbReference>
<reference evidence="1 2" key="1">
    <citation type="submission" date="2020-08" db="EMBL/GenBank/DDBJ databases">
        <title>Genomic Encyclopedia of Archaeal and Bacterial Type Strains, Phase II (KMG-II): from individual species to whole genera.</title>
        <authorList>
            <person name="Goeker M."/>
        </authorList>
    </citation>
    <scope>NUCLEOTIDE SEQUENCE [LARGE SCALE GENOMIC DNA]</scope>
    <source>
        <strain evidence="1 2">5AG</strain>
    </source>
</reference>
<proteinExistence type="predicted"/>
<evidence type="ECO:0000313" key="1">
    <source>
        <dbReference type="EMBL" id="MBB3330151.1"/>
    </source>
</evidence>
<dbReference type="RefSeq" id="WP_183330273.1">
    <property type="nucleotide sequence ID" value="NZ_JACHZF010000006.1"/>
</dbReference>
<comment type="caution">
    <text evidence="1">The sequence shown here is derived from an EMBL/GenBank/DDBJ whole genome shotgun (WGS) entry which is preliminary data.</text>
</comment>
<dbReference type="Proteomes" id="UP000553442">
    <property type="component" value="Unassembled WGS sequence"/>
</dbReference>
<accession>A0A7W5K1B7</accession>
<dbReference type="AlphaFoldDB" id="A0A7W5K1B7"/>
<protein>
    <submittedName>
        <fullName evidence="1">Uncharacterized protein</fullName>
    </submittedName>
</protein>
<keyword evidence="2" id="KW-1185">Reference proteome</keyword>
<evidence type="ECO:0000313" key="2">
    <source>
        <dbReference type="Proteomes" id="UP000553442"/>
    </source>
</evidence>
<organism evidence="1 2">
    <name type="scientific">Halomonas campaniensis</name>
    <dbReference type="NCBI Taxonomy" id="213554"/>
    <lineage>
        <taxon>Bacteria</taxon>
        <taxon>Pseudomonadati</taxon>
        <taxon>Pseudomonadota</taxon>
        <taxon>Gammaproteobacteria</taxon>
        <taxon>Oceanospirillales</taxon>
        <taxon>Halomonadaceae</taxon>
        <taxon>Halomonas</taxon>
    </lineage>
</organism>
<sequence>MKHLKRWVEKTREAEQYSGRKHLSASSIYLRGHSGVLGCQVTPVPGDSPYMVMVGEKSTSVPTRMVHF</sequence>